<gene>
    <name evidence="1" type="ORF">Plil01_000374800</name>
</gene>
<dbReference type="PANTHER" id="PTHR47169">
    <property type="entry name" value="OS01G0541250 PROTEIN"/>
    <property type="match status" value="1"/>
</dbReference>
<dbReference type="Proteomes" id="UP001165083">
    <property type="component" value="Unassembled WGS sequence"/>
</dbReference>
<sequence length="213" mass="23896">MKQASDEERQAIWETLLFYSNRGLNSRPQEAGDAAASYKHELLPDPAADQGGVPASRAEANAPFAHRQADKEDRLKFCVQHVHKAADGRQSLQSQTLPRNVKELIEEVHLAFEATKATKLNRTLVTLQLMMQHIMRRGGSNDFRLTHFKKDHLLREGRLSSSLSCDSQLYFDTLAAPVRLRLPYVIVLVDLSTSVTANNNEAELCAIFFHSVA</sequence>
<evidence type="ECO:0000313" key="2">
    <source>
        <dbReference type="Proteomes" id="UP001165083"/>
    </source>
</evidence>
<dbReference type="EMBL" id="BSXW01000149">
    <property type="protein sequence ID" value="GMF13254.1"/>
    <property type="molecule type" value="Genomic_DNA"/>
</dbReference>
<proteinExistence type="predicted"/>
<name>A0A9W6TIF9_9STRA</name>
<accession>A0A9W6TIF9</accession>
<dbReference type="AlphaFoldDB" id="A0A9W6TIF9"/>
<protein>
    <submittedName>
        <fullName evidence="1">Unnamed protein product</fullName>
    </submittedName>
</protein>
<organism evidence="1 2">
    <name type="scientific">Phytophthora lilii</name>
    <dbReference type="NCBI Taxonomy" id="2077276"/>
    <lineage>
        <taxon>Eukaryota</taxon>
        <taxon>Sar</taxon>
        <taxon>Stramenopiles</taxon>
        <taxon>Oomycota</taxon>
        <taxon>Peronosporomycetes</taxon>
        <taxon>Peronosporales</taxon>
        <taxon>Peronosporaceae</taxon>
        <taxon>Phytophthora</taxon>
    </lineage>
</organism>
<evidence type="ECO:0000313" key="1">
    <source>
        <dbReference type="EMBL" id="GMF13254.1"/>
    </source>
</evidence>
<reference evidence="1" key="1">
    <citation type="submission" date="2023-04" db="EMBL/GenBank/DDBJ databases">
        <title>Phytophthora lilii NBRC 32176.</title>
        <authorList>
            <person name="Ichikawa N."/>
            <person name="Sato H."/>
            <person name="Tonouchi N."/>
        </authorList>
    </citation>
    <scope>NUCLEOTIDE SEQUENCE</scope>
    <source>
        <strain evidence="1">NBRC 32176</strain>
    </source>
</reference>
<comment type="caution">
    <text evidence="1">The sequence shown here is derived from an EMBL/GenBank/DDBJ whole genome shotgun (WGS) entry which is preliminary data.</text>
</comment>
<keyword evidence="2" id="KW-1185">Reference proteome</keyword>